<accession>A0AAE9RYP6</accession>
<dbReference type="Pfam" id="PF06878">
    <property type="entry name" value="Pkip-1"/>
    <property type="match status" value="1"/>
</dbReference>
<protein>
    <submittedName>
        <fullName evidence="1">Pkip</fullName>
    </submittedName>
</protein>
<reference evidence="1" key="1">
    <citation type="journal article" date="2022" name="J. Invertebr. Pathol.">
        <title>Identification of a new nucleopolyhedrovirus isolated from the olive leaf moth, Palpita vitrealis, from two locations in Egypt.</title>
        <authorList>
            <person name="El-Salamouny S."/>
            <person name="Wennmann J.T."/>
            <person name="Kleespies R.G."/>
            <person name="Richert-Poggeler K.R."/>
            <person name="Mansour A."/>
            <person name="Awad M."/>
            <person name="Agamy E."/>
            <person name="Salama R."/>
            <person name="Jehle J.A."/>
        </authorList>
    </citation>
    <scope>NUCLEOTIDE SEQUENCE</scope>
    <source>
        <strain evidence="1">Giza 2005</strain>
    </source>
</reference>
<sequence length="167" mass="19386">MSCILLAFYKKNQLNLNTLIKLQNKKVKNYFSKKNDGAIEKMLCLAAEIKGCVEQLELVNQYINVADDEKLNFVQDCSDLDFDDKSLKYLCATKNVAYFIQKYNAMTVLNTQPLVYNSFLKHSEFFINAICQLKEKQQQNVSLNELIKLKLIAIKHLCVLEYLIENK</sequence>
<organism evidence="1 2">
    <name type="scientific">Palpita vitrealis nucleopolyhedrovirus</name>
    <dbReference type="NCBI Taxonomy" id="2951960"/>
    <lineage>
        <taxon>Viruses</taxon>
        <taxon>Viruses incertae sedis</taxon>
        <taxon>Naldaviricetes</taxon>
        <taxon>Lefavirales</taxon>
        <taxon>Baculoviridae</taxon>
        <taxon>Alphabaculovirus</taxon>
        <taxon>Alphabaculovirus pavitrealis</taxon>
    </lineage>
</organism>
<dbReference type="Proteomes" id="UP001256712">
    <property type="component" value="Segment"/>
</dbReference>
<keyword evidence="2" id="KW-1185">Reference proteome</keyword>
<dbReference type="EMBL" id="OL685370">
    <property type="protein sequence ID" value="USC25875.1"/>
    <property type="molecule type" value="Genomic_DNA"/>
</dbReference>
<dbReference type="InterPro" id="IPR009672">
    <property type="entry name" value="Pkip-1"/>
</dbReference>
<evidence type="ECO:0000313" key="1">
    <source>
        <dbReference type="EMBL" id="USC25875.1"/>
    </source>
</evidence>
<proteinExistence type="predicted"/>
<evidence type="ECO:0000313" key="2">
    <source>
        <dbReference type="Proteomes" id="UP001256712"/>
    </source>
</evidence>
<name>A0AAE9RYP6_9ABAC</name>